<evidence type="ECO:0000313" key="9">
    <source>
        <dbReference type="Proteomes" id="UP001206595"/>
    </source>
</evidence>
<evidence type="ECO:0000256" key="3">
    <source>
        <dbReference type="ARBA" id="ARBA00022801"/>
    </source>
</evidence>
<protein>
    <recommendedName>
        <fullName evidence="10">Acyl-CoA thioesterase II</fullName>
    </recommendedName>
</protein>
<evidence type="ECO:0000256" key="4">
    <source>
        <dbReference type="ARBA" id="ARBA00023098"/>
    </source>
</evidence>
<dbReference type="Pfam" id="PF13622">
    <property type="entry name" value="4HBT_3"/>
    <property type="match status" value="1"/>
</dbReference>
<reference evidence="8" key="1">
    <citation type="submission" date="2021-06" db="EMBL/GenBank/DDBJ databases">
        <authorList>
            <consortium name="DOE Joint Genome Institute"/>
            <person name="Mondo S.J."/>
            <person name="Amses K.R."/>
            <person name="Simmons D.R."/>
            <person name="Longcore J.E."/>
            <person name="Seto K."/>
            <person name="Alves G.H."/>
            <person name="Bonds A.E."/>
            <person name="Quandt C.A."/>
            <person name="Davis W.J."/>
            <person name="Chang Y."/>
            <person name="Letcher P.M."/>
            <person name="Powell M.J."/>
            <person name="Kuo A."/>
            <person name="Labutti K."/>
            <person name="Pangilinan J."/>
            <person name="Andreopoulos W."/>
            <person name="Tritt A."/>
            <person name="Riley R."/>
            <person name="Hundley H."/>
            <person name="Johnson J."/>
            <person name="Lipzen A."/>
            <person name="Barry K."/>
            <person name="Berbee M.L."/>
            <person name="Buchler N.E."/>
            <person name="Grigoriev I.V."/>
            <person name="Spatafora J.W."/>
            <person name="Stajich J.E."/>
            <person name="James T.Y."/>
        </authorList>
    </citation>
    <scope>NUCLEOTIDE SEQUENCE</scope>
    <source>
        <strain evidence="8">AG</strain>
    </source>
</reference>
<sequence>MLHKNPTVKVFSQSQPSEKASPDALPADIVNAIEVDQVDTGLYTSRELWKPFGARGVFGGQVVAQALRAAANTVDASFYVHSMHCYFIRAGDNDLPILFKVDHLRSGRSYATRVIKATQRGKAIFTASVSFAQDEPGPVLHHQPQMPSVPPPESLRTHAEVVSVMLEKNNLSQEEQDRLLLRVQETAALDSRSVVHKSGKQDRQYTWLKTQGRLEDDDRTIHACIAAYASDRGFISTAAKTHGMTGRDFGLMVSLDHQIWFHAPFRTDEWLLYETTSPTTNNGRGLCMGQLYTRDGRLVATTVQEGALRLKRQSKA</sequence>
<evidence type="ECO:0008006" key="10">
    <source>
        <dbReference type="Google" id="ProtNLM"/>
    </source>
</evidence>
<comment type="subunit">
    <text evidence="2">Homotetramer.</text>
</comment>
<dbReference type="CDD" id="cd03445">
    <property type="entry name" value="Thioesterase_II_repeat2"/>
    <property type="match status" value="1"/>
</dbReference>
<keyword evidence="4" id="KW-0443">Lipid metabolism</keyword>
<comment type="caution">
    <text evidence="8">The sequence shown here is derived from an EMBL/GenBank/DDBJ whole genome shotgun (WGS) entry which is preliminary data.</text>
</comment>
<organism evidence="8 9">
    <name type="scientific">Umbelopsis ramanniana AG</name>
    <dbReference type="NCBI Taxonomy" id="1314678"/>
    <lineage>
        <taxon>Eukaryota</taxon>
        <taxon>Fungi</taxon>
        <taxon>Fungi incertae sedis</taxon>
        <taxon>Mucoromycota</taxon>
        <taxon>Mucoromycotina</taxon>
        <taxon>Umbelopsidomycetes</taxon>
        <taxon>Umbelopsidales</taxon>
        <taxon>Umbelopsidaceae</taxon>
        <taxon>Umbelopsis</taxon>
    </lineage>
</organism>
<dbReference type="PANTHER" id="PTHR11066">
    <property type="entry name" value="ACYL-COA THIOESTERASE"/>
    <property type="match status" value="1"/>
</dbReference>
<dbReference type="RefSeq" id="XP_051443134.1">
    <property type="nucleotide sequence ID" value="XM_051593077.1"/>
</dbReference>
<reference evidence="8" key="2">
    <citation type="journal article" date="2022" name="Proc. Natl. Acad. Sci. U.S.A.">
        <title>Diploid-dominant life cycles characterize the early evolution of Fungi.</title>
        <authorList>
            <person name="Amses K.R."/>
            <person name="Simmons D.R."/>
            <person name="Longcore J.E."/>
            <person name="Mondo S.J."/>
            <person name="Seto K."/>
            <person name="Jeronimo G.H."/>
            <person name="Bonds A.E."/>
            <person name="Quandt C.A."/>
            <person name="Davis W.J."/>
            <person name="Chang Y."/>
            <person name="Federici B.A."/>
            <person name="Kuo A."/>
            <person name="LaButti K."/>
            <person name="Pangilinan J."/>
            <person name="Andreopoulos W."/>
            <person name="Tritt A."/>
            <person name="Riley R."/>
            <person name="Hundley H."/>
            <person name="Johnson J."/>
            <person name="Lipzen A."/>
            <person name="Barry K."/>
            <person name="Lang B.F."/>
            <person name="Cuomo C.A."/>
            <person name="Buchler N.E."/>
            <person name="Grigoriev I.V."/>
            <person name="Spatafora J.W."/>
            <person name="Stajich J.E."/>
            <person name="James T.Y."/>
        </authorList>
    </citation>
    <scope>NUCLEOTIDE SEQUENCE</scope>
    <source>
        <strain evidence="8">AG</strain>
    </source>
</reference>
<dbReference type="InterPro" id="IPR003703">
    <property type="entry name" value="Acyl_CoA_thio"/>
</dbReference>
<dbReference type="Gene3D" id="2.40.160.210">
    <property type="entry name" value="Acyl-CoA thioesterase, double hotdog domain"/>
    <property type="match status" value="1"/>
</dbReference>
<keyword evidence="9" id="KW-1185">Reference proteome</keyword>
<dbReference type="InterPro" id="IPR049449">
    <property type="entry name" value="TesB_ACOT8-like_N"/>
</dbReference>
<dbReference type="SUPFAM" id="SSF54637">
    <property type="entry name" value="Thioesterase/thiol ester dehydrase-isomerase"/>
    <property type="match status" value="2"/>
</dbReference>
<feature type="domain" description="Acyl-CoA thioesterase 2 C-terminal" evidence="6">
    <location>
        <begin position="198"/>
        <end position="306"/>
    </location>
</feature>
<evidence type="ECO:0000256" key="2">
    <source>
        <dbReference type="ARBA" id="ARBA00011881"/>
    </source>
</evidence>
<name>A0AAD5HBG7_UMBRA</name>
<proteinExistence type="inferred from homology"/>
<keyword evidence="3" id="KW-0378">Hydrolase</keyword>
<dbReference type="InterPro" id="IPR042171">
    <property type="entry name" value="Acyl-CoA_hotdog"/>
</dbReference>
<evidence type="ECO:0000259" key="6">
    <source>
        <dbReference type="Pfam" id="PF02551"/>
    </source>
</evidence>
<dbReference type="PANTHER" id="PTHR11066:SF34">
    <property type="entry name" value="ACYL-COENZYME A THIOESTERASE 8"/>
    <property type="match status" value="1"/>
</dbReference>
<evidence type="ECO:0000259" key="7">
    <source>
        <dbReference type="Pfam" id="PF13622"/>
    </source>
</evidence>
<dbReference type="GO" id="GO:0006637">
    <property type="term" value="P:acyl-CoA metabolic process"/>
    <property type="evidence" value="ECO:0007669"/>
    <property type="project" value="InterPro"/>
</dbReference>
<dbReference type="CDD" id="cd03444">
    <property type="entry name" value="Thioesterase_II_repeat1"/>
    <property type="match status" value="1"/>
</dbReference>
<dbReference type="GO" id="GO:0005782">
    <property type="term" value="C:peroxisomal matrix"/>
    <property type="evidence" value="ECO:0007669"/>
    <property type="project" value="TreeGrafter"/>
</dbReference>
<feature type="domain" description="Acyl-CoA thioesterase-like N-terminal HotDog" evidence="7">
    <location>
        <begin position="49"/>
        <end position="132"/>
    </location>
</feature>
<dbReference type="GO" id="GO:0009062">
    <property type="term" value="P:fatty acid catabolic process"/>
    <property type="evidence" value="ECO:0007669"/>
    <property type="project" value="TreeGrafter"/>
</dbReference>
<dbReference type="Pfam" id="PF02551">
    <property type="entry name" value="Acyl_CoA_thio"/>
    <property type="match status" value="1"/>
</dbReference>
<evidence type="ECO:0000313" key="8">
    <source>
        <dbReference type="EMBL" id="KAI8578130.1"/>
    </source>
</evidence>
<comment type="similarity">
    <text evidence="1">Belongs to the C/M/P thioester hydrolase family.</text>
</comment>
<dbReference type="AlphaFoldDB" id="A0AAD5HBG7"/>
<feature type="region of interest" description="Disordered" evidence="5">
    <location>
        <begin position="1"/>
        <end position="23"/>
    </location>
</feature>
<dbReference type="InterPro" id="IPR029069">
    <property type="entry name" value="HotDog_dom_sf"/>
</dbReference>
<evidence type="ECO:0000256" key="5">
    <source>
        <dbReference type="SAM" id="MobiDB-lite"/>
    </source>
</evidence>
<dbReference type="Proteomes" id="UP001206595">
    <property type="component" value="Unassembled WGS sequence"/>
</dbReference>
<evidence type="ECO:0000256" key="1">
    <source>
        <dbReference type="ARBA" id="ARBA00006538"/>
    </source>
</evidence>
<dbReference type="EMBL" id="MU620932">
    <property type="protein sequence ID" value="KAI8578130.1"/>
    <property type="molecule type" value="Genomic_DNA"/>
</dbReference>
<gene>
    <name evidence="8" type="ORF">K450DRAFT_273107</name>
</gene>
<dbReference type="GO" id="GO:0047617">
    <property type="term" value="F:fatty acyl-CoA hydrolase activity"/>
    <property type="evidence" value="ECO:0007669"/>
    <property type="project" value="InterPro"/>
</dbReference>
<dbReference type="FunFam" id="2.40.160.210:FF:000001">
    <property type="entry name" value="Acyl-CoA thioesterase II"/>
    <property type="match status" value="1"/>
</dbReference>
<dbReference type="GeneID" id="75918419"/>
<accession>A0AAD5HBG7</accession>
<dbReference type="InterPro" id="IPR025652">
    <property type="entry name" value="TesB_C"/>
</dbReference>